<dbReference type="GO" id="GO:0007155">
    <property type="term" value="P:cell adhesion"/>
    <property type="evidence" value="ECO:0007669"/>
    <property type="project" value="InterPro"/>
</dbReference>
<dbReference type="WBParaSite" id="jg26750">
    <property type="protein sequence ID" value="jg26750"/>
    <property type="gene ID" value="jg26750"/>
</dbReference>
<dbReference type="Proteomes" id="UP000887574">
    <property type="component" value="Unplaced"/>
</dbReference>
<evidence type="ECO:0000256" key="1">
    <source>
        <dbReference type="ARBA" id="ARBA00022473"/>
    </source>
</evidence>
<dbReference type="InterPro" id="IPR013284">
    <property type="entry name" value="Beta-catenin"/>
</dbReference>
<proteinExistence type="predicted"/>
<dbReference type="InterPro" id="IPR016024">
    <property type="entry name" value="ARM-type_fold"/>
</dbReference>
<dbReference type="AlphaFoldDB" id="A0A915E436"/>
<evidence type="ECO:0000256" key="2">
    <source>
        <dbReference type="PROSITE-ProRule" id="PRU00259"/>
    </source>
</evidence>
<sequence length="570" mass="62996">MVMDYANYSDMDSTNQYDDLMNDVNGDHTNRSSIVDQFAEPSQLLKEAILDLLSVKDQLEDANDIPMLIRSLLDQDPAVVSRAAHLVYLLSKEDKCVATLAANEHLIGALVNAMVAVLSHLCHDNVGRMHIFRSGGIAELIRMLHSRIEVVVHYAVTTLHNLLLYIEQAKNEIIACEAFIPHLGSSNAKLQALVADCLYIMLLDMPQCKQTFLSLQGPRFLVNILQSNPSYVKLVYAVVRCIRSISTDVQSKASLISIGGLEALHQTLGAIYDNKRKLAVLNAMRNLSDAATNLDTLAICCACGILSNLTCNNICNKQAVCSNRGITTLARVLGRFAMMEDITEPALCTRHCTVRHPLAQQAQNELQFAHPIILTLLDTRRPPLVKAALGLIRNCALSQMNLQSILSKSTLMSGNLLIEDFEGLSDGVSLTEMVESAVSALHQLAKYLQVSQAVYRNSSLMNILVNLVSSDNIKNAEDELMMRELMGLLYQLTKSADVYNCAKTVQMFVPQPHIISALSSPHKSVAAYASIILKNIGIADKPIGYRSHDYGGKERILFVCGKWNRYNWKP</sequence>
<dbReference type="GO" id="GO:0045296">
    <property type="term" value="F:cadherin binding"/>
    <property type="evidence" value="ECO:0007669"/>
    <property type="project" value="InterPro"/>
</dbReference>
<dbReference type="InterPro" id="IPR011989">
    <property type="entry name" value="ARM-like"/>
</dbReference>
<dbReference type="InterPro" id="IPR000225">
    <property type="entry name" value="Armadillo"/>
</dbReference>
<organism evidence="3 4">
    <name type="scientific">Ditylenchus dipsaci</name>
    <dbReference type="NCBI Taxonomy" id="166011"/>
    <lineage>
        <taxon>Eukaryota</taxon>
        <taxon>Metazoa</taxon>
        <taxon>Ecdysozoa</taxon>
        <taxon>Nematoda</taxon>
        <taxon>Chromadorea</taxon>
        <taxon>Rhabditida</taxon>
        <taxon>Tylenchina</taxon>
        <taxon>Tylenchomorpha</taxon>
        <taxon>Sphaerularioidea</taxon>
        <taxon>Anguinidae</taxon>
        <taxon>Anguininae</taxon>
        <taxon>Ditylenchus</taxon>
    </lineage>
</organism>
<protein>
    <submittedName>
        <fullName evidence="4">Armadillo segment polarity protein</fullName>
    </submittedName>
</protein>
<dbReference type="PANTHER" id="PTHR45976">
    <property type="entry name" value="ARMADILLO SEGMENT POLARITY PROTEIN"/>
    <property type="match status" value="1"/>
</dbReference>
<keyword evidence="1" id="KW-0217">Developmental protein</keyword>
<dbReference type="SUPFAM" id="SSF48371">
    <property type="entry name" value="ARM repeat"/>
    <property type="match status" value="1"/>
</dbReference>
<evidence type="ECO:0000313" key="4">
    <source>
        <dbReference type="WBParaSite" id="jg26750"/>
    </source>
</evidence>
<name>A0A915E436_9BILA</name>
<keyword evidence="3" id="KW-1185">Reference proteome</keyword>
<reference evidence="4" key="1">
    <citation type="submission" date="2022-11" db="UniProtKB">
        <authorList>
            <consortium name="WormBaseParasite"/>
        </authorList>
    </citation>
    <scope>IDENTIFICATION</scope>
</reference>
<accession>A0A915E436</accession>
<feature type="repeat" description="ARM" evidence="2">
    <location>
        <begin position="135"/>
        <end position="162"/>
    </location>
</feature>
<dbReference type="SMART" id="SM00185">
    <property type="entry name" value="ARM"/>
    <property type="match status" value="6"/>
</dbReference>
<dbReference type="PROSITE" id="PS50176">
    <property type="entry name" value="ARM_REPEAT"/>
    <property type="match status" value="1"/>
</dbReference>
<dbReference type="Gene3D" id="1.25.10.10">
    <property type="entry name" value="Leucine-rich Repeat Variant"/>
    <property type="match status" value="1"/>
</dbReference>
<evidence type="ECO:0000313" key="3">
    <source>
        <dbReference type="Proteomes" id="UP000887574"/>
    </source>
</evidence>